<dbReference type="GO" id="GO:0016740">
    <property type="term" value="F:transferase activity"/>
    <property type="evidence" value="ECO:0007669"/>
    <property type="project" value="UniProtKB-KW"/>
</dbReference>
<dbReference type="Proteomes" id="UP000003751">
    <property type="component" value="Unassembled WGS sequence"/>
</dbReference>
<evidence type="ECO:0000313" key="5">
    <source>
        <dbReference type="Proteomes" id="UP000184203"/>
    </source>
</evidence>
<keyword evidence="5" id="KW-1185">Reference proteome</keyword>
<dbReference type="EMBL" id="FRAN01000001">
    <property type="protein sequence ID" value="SHK09882.1"/>
    <property type="molecule type" value="Genomic_DNA"/>
</dbReference>
<dbReference type="PANTHER" id="PTHR36174">
    <property type="entry name" value="LIPID II:GLYCINE GLYCYLTRANSFERASE"/>
    <property type="match status" value="1"/>
</dbReference>
<accession>E7QSB6</accession>
<dbReference type="InterPro" id="IPR016181">
    <property type="entry name" value="Acyl_CoA_acyltransferase"/>
</dbReference>
<dbReference type="Pfam" id="PF13480">
    <property type="entry name" value="Acetyltransf_6"/>
    <property type="match status" value="1"/>
</dbReference>
<organism evidence="2 4">
    <name type="scientific">Haladaptatus paucihalophilus DX253</name>
    <dbReference type="NCBI Taxonomy" id="797209"/>
    <lineage>
        <taxon>Archaea</taxon>
        <taxon>Methanobacteriati</taxon>
        <taxon>Methanobacteriota</taxon>
        <taxon>Stenosarchaea group</taxon>
        <taxon>Halobacteria</taxon>
        <taxon>Halobacteriales</taxon>
        <taxon>Haladaptataceae</taxon>
        <taxon>Haladaptatus</taxon>
    </lineage>
</organism>
<sequence>MTIDVKEADDSTLERWNSFVDESKETTPFHRREALTHLAETANAEVRFLVGYKGQEPVGIFPIFETTKGPFRMVYSPPPHLEVYYLGPALLNFSKLKQRKAERRHRSFIDGCLSWIDDEIDPHYVDVRTVDGYTDLRPFSWNGFDVSPSYTYILDLTEDDLLMQFSRDARSNVRNRDDDCTIREAGVEGIEAVIGQIQNRHAAQDKEYRIDPAFVTELYERLPEGCVRPYVCERDGEILGGMVTLEGDDTIYRWQGGAKHDLDVPINDLLDWHIIRDARERGLTRYDLVGANLPRLCRYKSKFGPEPVAYHTVQRKATRMQAVTGVYRRLPSALRVVSE</sequence>
<evidence type="ECO:0000313" key="4">
    <source>
        <dbReference type="Proteomes" id="UP000003751"/>
    </source>
</evidence>
<evidence type="ECO:0000259" key="1">
    <source>
        <dbReference type="Pfam" id="PF13480"/>
    </source>
</evidence>
<gene>
    <name evidence="3" type="ORF">SAMN05444342_0567</name>
    <name evidence="2" type="ORF">ZOD2009_08444</name>
</gene>
<reference evidence="2 4" key="1">
    <citation type="journal article" date="2014" name="ISME J.">
        <title>Trehalose/2-sulfotrehalose biosynthesis and glycine-betaine uptake are widely spread mechanisms for osmoadaptation in the Halobacteriales.</title>
        <authorList>
            <person name="Youssef N.H."/>
            <person name="Savage-Ashlock K.N."/>
            <person name="McCully A.L."/>
            <person name="Luedtke B."/>
            <person name="Shaw E.I."/>
            <person name="Hoff W.D."/>
            <person name="Elshahed M.S."/>
        </authorList>
    </citation>
    <scope>NUCLEOTIDE SEQUENCE [LARGE SCALE GENOMIC DNA]</scope>
    <source>
        <strain evidence="2 4">DX253</strain>
    </source>
</reference>
<feature type="domain" description="BioF2-like acetyltransferase" evidence="1">
    <location>
        <begin position="184"/>
        <end position="300"/>
    </location>
</feature>
<reference evidence="5" key="2">
    <citation type="submission" date="2016-11" db="EMBL/GenBank/DDBJ databases">
        <authorList>
            <person name="Varghese N."/>
            <person name="Submissions S."/>
        </authorList>
    </citation>
    <scope>NUCLEOTIDE SEQUENCE [LARGE SCALE GENOMIC DNA]</scope>
    <source>
        <strain evidence="5">DX253</strain>
    </source>
</reference>
<protein>
    <submittedName>
        <fullName evidence="3">Acetyltransferase involved in cellulose biosynthesis, CelD/BcsL family</fullName>
    </submittedName>
</protein>
<keyword evidence="3" id="KW-0808">Transferase</keyword>
<dbReference type="PATRIC" id="fig|797209.4.peg.1689"/>
<dbReference type="AlphaFoldDB" id="E7QSB6"/>
<dbReference type="SUPFAM" id="SSF55729">
    <property type="entry name" value="Acyl-CoA N-acyltransferases (Nat)"/>
    <property type="match status" value="1"/>
</dbReference>
<dbReference type="InterPro" id="IPR050644">
    <property type="entry name" value="PG_Glycine_Bridge_Synth"/>
</dbReference>
<dbReference type="OrthoDB" id="140543at2157"/>
<dbReference type="Gene3D" id="3.40.630.30">
    <property type="match status" value="1"/>
</dbReference>
<name>E7QSB6_HALPU</name>
<evidence type="ECO:0000313" key="2">
    <source>
        <dbReference type="EMBL" id="EFW92885.1"/>
    </source>
</evidence>
<dbReference type="InterPro" id="IPR038740">
    <property type="entry name" value="BioF2-like_GNAT_dom"/>
</dbReference>
<dbReference type="EMBL" id="AEMG01000006">
    <property type="protein sequence ID" value="EFW92885.1"/>
    <property type="molecule type" value="Genomic_DNA"/>
</dbReference>
<dbReference type="RefSeq" id="WP_007978824.1">
    <property type="nucleotide sequence ID" value="NZ_AEMG01000006.1"/>
</dbReference>
<dbReference type="STRING" id="797209.GCA_000376445_00371"/>
<proteinExistence type="predicted"/>
<dbReference type="Proteomes" id="UP000184203">
    <property type="component" value="Unassembled WGS sequence"/>
</dbReference>
<reference evidence="3" key="3">
    <citation type="submission" date="2016-11" db="EMBL/GenBank/DDBJ databases">
        <authorList>
            <person name="Jaros S."/>
            <person name="Januszkiewicz K."/>
            <person name="Wedrychowicz H."/>
        </authorList>
    </citation>
    <scope>NUCLEOTIDE SEQUENCE [LARGE SCALE GENOMIC DNA]</scope>
    <source>
        <strain evidence="3">DX253</strain>
    </source>
</reference>
<dbReference type="eggNOG" id="arCOG03320">
    <property type="taxonomic scope" value="Archaea"/>
</dbReference>
<dbReference type="PANTHER" id="PTHR36174:SF1">
    <property type="entry name" value="LIPID II:GLYCINE GLYCYLTRANSFERASE"/>
    <property type="match status" value="1"/>
</dbReference>
<evidence type="ECO:0000313" key="3">
    <source>
        <dbReference type="EMBL" id="SHK09882.1"/>
    </source>
</evidence>